<keyword evidence="2" id="KW-1003">Cell membrane</keyword>
<sequence length="681" mass="72600">MKTTSIQTKLLVFILPFFIISLILLSGISYYLSHQALSQSVNETAMSVGADYSHRVQADMDKMVLSLEGIADMPQLQSGNQAQVLNAVVQGHKTLGTATYDNVIYIRRDGFGIRSDGTTGHFNDREYFQKVLEIKESYVSKPLISRATGKVSVLLAAPVTDGGQLTGVLVTTVSLDRLSSLLSNLRFLDTGYGLVADHEGVLLAHPKRPELAGKLNLNQKKINPELNLGDAELDERMINQFAAVVKTGQPASGQYAFLDNVTRQAVYMPIELAGGQRWVMIVSAPEKEATKATDALADTMLILSIVFMIGAALSVIFISRRFAQPIIRLRDEALLLAAGDLRSRDSQIRSRDEIGQLALAFQQMSDKFRNVVVKVQAQADGVAAAAEELTATAEEVNATTDEVARSMAHVTENATQGNAAVVEASQALVHLSSLIQIAKTKAESAVSESRKTLRAATVGQETVRETVTCMGSISEKTEDTAAIISALNQYSSQIASITDTITGIANQTNLLALNAAIEAARAGEAGRGFAVVAEEVRKLAEQSNQGAGEVAALVKKVAESTQEAVEAMHQSNSEIIRGVEVVNKAGSALDEIVTAVNVTVGDIDNVLQVTNEEVASSDKVVDLISRLAGVIETTAAQAEEVAASTEQTSAAMQTVTASTEESSAMATELKTLSAVFKVSDK</sequence>
<dbReference type="CDD" id="cd11386">
    <property type="entry name" value="MCP_signal"/>
    <property type="match status" value="1"/>
</dbReference>
<dbReference type="Pfam" id="PF00672">
    <property type="entry name" value="HAMP"/>
    <property type="match status" value="1"/>
</dbReference>
<comment type="similarity">
    <text evidence="8">Belongs to the methyl-accepting chemotaxis (MCP) protein family.</text>
</comment>
<dbReference type="OrthoDB" id="136416at2"/>
<evidence type="ECO:0000256" key="6">
    <source>
        <dbReference type="ARBA" id="ARBA00023136"/>
    </source>
</evidence>
<evidence type="ECO:0000256" key="7">
    <source>
        <dbReference type="ARBA" id="ARBA00023224"/>
    </source>
</evidence>
<dbReference type="CDD" id="cd12914">
    <property type="entry name" value="PDC1_DGC_like"/>
    <property type="match status" value="1"/>
</dbReference>
<keyword evidence="5 10" id="KW-1133">Transmembrane helix</keyword>
<dbReference type="PROSITE" id="PS50885">
    <property type="entry name" value="HAMP"/>
    <property type="match status" value="1"/>
</dbReference>
<dbReference type="Pfam" id="PF02743">
    <property type="entry name" value="dCache_1"/>
    <property type="match status" value="1"/>
</dbReference>
<dbReference type="CDD" id="cd12912">
    <property type="entry name" value="PDC2_MCP_like"/>
    <property type="match status" value="1"/>
</dbReference>
<dbReference type="GO" id="GO:0007165">
    <property type="term" value="P:signal transduction"/>
    <property type="evidence" value="ECO:0007669"/>
    <property type="project" value="UniProtKB-KW"/>
</dbReference>
<organism evidence="13 14">
    <name type="scientific">Acetonema longum DSM 6540</name>
    <dbReference type="NCBI Taxonomy" id="1009370"/>
    <lineage>
        <taxon>Bacteria</taxon>
        <taxon>Bacillati</taxon>
        <taxon>Bacillota</taxon>
        <taxon>Negativicutes</taxon>
        <taxon>Acetonemataceae</taxon>
        <taxon>Acetonema</taxon>
    </lineage>
</organism>
<dbReference type="SUPFAM" id="SSF58104">
    <property type="entry name" value="Methyl-accepting chemotaxis protein (MCP) signaling domain"/>
    <property type="match status" value="1"/>
</dbReference>
<accession>F7NJA9</accession>
<evidence type="ECO:0000256" key="4">
    <source>
        <dbReference type="ARBA" id="ARBA00022692"/>
    </source>
</evidence>
<dbReference type="GO" id="GO:0006935">
    <property type="term" value="P:chemotaxis"/>
    <property type="evidence" value="ECO:0007669"/>
    <property type="project" value="UniProtKB-KW"/>
</dbReference>
<feature type="domain" description="Methyl-accepting transducer" evidence="11">
    <location>
        <begin position="392"/>
        <end position="628"/>
    </location>
</feature>
<dbReference type="SMART" id="SM00304">
    <property type="entry name" value="HAMP"/>
    <property type="match status" value="1"/>
</dbReference>
<feature type="domain" description="HAMP" evidence="12">
    <location>
        <begin position="320"/>
        <end position="373"/>
    </location>
</feature>
<evidence type="ECO:0000259" key="12">
    <source>
        <dbReference type="PROSITE" id="PS50885"/>
    </source>
</evidence>
<evidence type="ECO:0000256" key="5">
    <source>
        <dbReference type="ARBA" id="ARBA00022989"/>
    </source>
</evidence>
<evidence type="ECO:0000256" key="1">
    <source>
        <dbReference type="ARBA" id="ARBA00004651"/>
    </source>
</evidence>
<keyword evidence="4 10" id="KW-0812">Transmembrane</keyword>
<dbReference type="InterPro" id="IPR003660">
    <property type="entry name" value="HAMP_dom"/>
</dbReference>
<dbReference type="PANTHER" id="PTHR32089:SF112">
    <property type="entry name" value="LYSOZYME-LIKE PROTEIN-RELATED"/>
    <property type="match status" value="1"/>
</dbReference>
<dbReference type="SMART" id="SM00283">
    <property type="entry name" value="MA"/>
    <property type="match status" value="1"/>
</dbReference>
<dbReference type="PROSITE" id="PS50111">
    <property type="entry name" value="CHEMOTAXIS_TRANSDUC_2"/>
    <property type="match status" value="1"/>
</dbReference>
<dbReference type="PANTHER" id="PTHR32089">
    <property type="entry name" value="METHYL-ACCEPTING CHEMOTAXIS PROTEIN MCPB"/>
    <property type="match status" value="1"/>
</dbReference>
<dbReference type="Gene3D" id="3.30.450.20">
    <property type="entry name" value="PAS domain"/>
    <property type="match status" value="1"/>
</dbReference>
<evidence type="ECO:0000256" key="3">
    <source>
        <dbReference type="ARBA" id="ARBA00022500"/>
    </source>
</evidence>
<keyword evidence="7 9" id="KW-0807">Transducer</keyword>
<dbReference type="Gene3D" id="1.10.287.950">
    <property type="entry name" value="Methyl-accepting chemotaxis protein"/>
    <property type="match status" value="1"/>
</dbReference>
<reference evidence="13 14" key="1">
    <citation type="journal article" date="2011" name="EMBO J.">
        <title>Structural diversity of bacterial flagellar motors.</title>
        <authorList>
            <person name="Chen S."/>
            <person name="Beeby M."/>
            <person name="Murphy G.E."/>
            <person name="Leadbetter J.R."/>
            <person name="Hendrixson D.R."/>
            <person name="Briegel A."/>
            <person name="Li Z."/>
            <person name="Shi J."/>
            <person name="Tocheva E.I."/>
            <person name="Muller A."/>
            <person name="Dobro M.J."/>
            <person name="Jensen G.J."/>
        </authorList>
    </citation>
    <scope>NUCLEOTIDE SEQUENCE [LARGE SCALE GENOMIC DNA]</scope>
    <source>
        <strain evidence="13 14">DSM 6540</strain>
    </source>
</reference>
<proteinExistence type="inferred from homology"/>
<dbReference type="InterPro" id="IPR029151">
    <property type="entry name" value="Sensor-like_sf"/>
</dbReference>
<comment type="subcellular location">
    <subcellularLocation>
        <location evidence="1">Cell membrane</location>
        <topology evidence="1">Multi-pass membrane protein</topology>
    </subcellularLocation>
</comment>
<evidence type="ECO:0000259" key="11">
    <source>
        <dbReference type="PROSITE" id="PS50111"/>
    </source>
</evidence>
<dbReference type="SUPFAM" id="SSF103190">
    <property type="entry name" value="Sensory domain-like"/>
    <property type="match status" value="1"/>
</dbReference>
<comment type="caution">
    <text evidence="13">The sequence shown here is derived from an EMBL/GenBank/DDBJ whole genome shotgun (WGS) entry which is preliminary data.</text>
</comment>
<evidence type="ECO:0000256" key="8">
    <source>
        <dbReference type="ARBA" id="ARBA00029447"/>
    </source>
</evidence>
<dbReference type="GO" id="GO:0005886">
    <property type="term" value="C:plasma membrane"/>
    <property type="evidence" value="ECO:0007669"/>
    <property type="project" value="UniProtKB-SubCell"/>
</dbReference>
<dbReference type="Gene3D" id="6.10.340.10">
    <property type="match status" value="1"/>
</dbReference>
<dbReference type="CDD" id="cd06225">
    <property type="entry name" value="HAMP"/>
    <property type="match status" value="1"/>
</dbReference>
<gene>
    <name evidence="13" type="ORF">ALO_10824</name>
</gene>
<feature type="transmembrane region" description="Helical" evidence="10">
    <location>
        <begin position="12"/>
        <end position="32"/>
    </location>
</feature>
<protein>
    <submittedName>
        <fullName evidence="13">Methyl-accepting chemotaxis sensory transducer</fullName>
    </submittedName>
</protein>
<name>F7NJA9_9FIRM</name>
<dbReference type="InterPro" id="IPR004089">
    <property type="entry name" value="MCPsignal_dom"/>
</dbReference>
<keyword evidence="6 10" id="KW-0472">Membrane</keyword>
<dbReference type="AlphaFoldDB" id="F7NJA9"/>
<evidence type="ECO:0000313" key="13">
    <source>
        <dbReference type="EMBL" id="EGO63857.1"/>
    </source>
</evidence>
<dbReference type="STRING" id="1009370.ALO_10824"/>
<evidence type="ECO:0000256" key="9">
    <source>
        <dbReference type="PROSITE-ProRule" id="PRU00284"/>
    </source>
</evidence>
<dbReference type="InterPro" id="IPR033479">
    <property type="entry name" value="dCache_1"/>
</dbReference>
<keyword evidence="14" id="KW-1185">Reference proteome</keyword>
<dbReference type="eggNOG" id="COG0840">
    <property type="taxonomic scope" value="Bacteria"/>
</dbReference>
<dbReference type="Pfam" id="PF00015">
    <property type="entry name" value="MCPsignal"/>
    <property type="match status" value="1"/>
</dbReference>
<evidence type="ECO:0000256" key="10">
    <source>
        <dbReference type="SAM" id="Phobius"/>
    </source>
</evidence>
<evidence type="ECO:0000313" key="14">
    <source>
        <dbReference type="Proteomes" id="UP000003240"/>
    </source>
</evidence>
<dbReference type="EMBL" id="AFGF01000085">
    <property type="protein sequence ID" value="EGO63857.1"/>
    <property type="molecule type" value="Genomic_DNA"/>
</dbReference>
<evidence type="ECO:0000256" key="2">
    <source>
        <dbReference type="ARBA" id="ARBA00022475"/>
    </source>
</evidence>
<keyword evidence="3" id="KW-0145">Chemotaxis</keyword>
<feature type="transmembrane region" description="Helical" evidence="10">
    <location>
        <begin position="300"/>
        <end position="318"/>
    </location>
</feature>
<dbReference type="Proteomes" id="UP000003240">
    <property type="component" value="Unassembled WGS sequence"/>
</dbReference>